<dbReference type="AlphaFoldDB" id="A0A368Y0P9"/>
<comment type="caution">
    <text evidence="2">The sequence shown here is derived from an EMBL/GenBank/DDBJ whole genome shotgun (WGS) entry which is preliminary data.</text>
</comment>
<sequence length="64" mass="6863">MNEPEQFLTMGIAMLIQAMHNQTQAISRLAASNEALVRAMAEADDADQGDVTPLPARGLNGRPL</sequence>
<dbReference type="OrthoDB" id="9982827at2"/>
<evidence type="ECO:0000256" key="1">
    <source>
        <dbReference type="SAM" id="MobiDB-lite"/>
    </source>
</evidence>
<dbReference type="EMBL" id="QPJK01000002">
    <property type="protein sequence ID" value="RCW73823.1"/>
    <property type="molecule type" value="Genomic_DNA"/>
</dbReference>
<gene>
    <name evidence="2" type="ORF">DES41_102137</name>
</gene>
<dbReference type="RefSeq" id="WP_114466990.1">
    <property type="nucleotide sequence ID" value="NZ_QPJK01000002.1"/>
</dbReference>
<proteinExistence type="predicted"/>
<reference evidence="2 3" key="1">
    <citation type="submission" date="2018-07" db="EMBL/GenBank/DDBJ databases">
        <title>Genomic Encyclopedia of Type Strains, Phase IV (KMG-IV): sequencing the most valuable type-strain genomes for metagenomic binning, comparative biology and taxonomic classification.</title>
        <authorList>
            <person name="Goeker M."/>
        </authorList>
    </citation>
    <scope>NUCLEOTIDE SEQUENCE [LARGE SCALE GENOMIC DNA]</scope>
    <source>
        <strain evidence="2 3">DSM 21634</strain>
    </source>
</reference>
<evidence type="ECO:0000313" key="3">
    <source>
        <dbReference type="Proteomes" id="UP000252884"/>
    </source>
</evidence>
<organism evidence="2 3">
    <name type="scientific">Pseudorhodoferax soli</name>
    <dbReference type="NCBI Taxonomy" id="545864"/>
    <lineage>
        <taxon>Bacteria</taxon>
        <taxon>Pseudomonadati</taxon>
        <taxon>Pseudomonadota</taxon>
        <taxon>Betaproteobacteria</taxon>
        <taxon>Burkholderiales</taxon>
        <taxon>Comamonadaceae</taxon>
    </lineage>
</organism>
<keyword evidence="3" id="KW-1185">Reference proteome</keyword>
<protein>
    <submittedName>
        <fullName evidence="2">Uncharacterized protein</fullName>
    </submittedName>
</protein>
<accession>A0A368Y0P9</accession>
<evidence type="ECO:0000313" key="2">
    <source>
        <dbReference type="EMBL" id="RCW73823.1"/>
    </source>
</evidence>
<feature type="region of interest" description="Disordered" evidence="1">
    <location>
        <begin position="42"/>
        <end position="64"/>
    </location>
</feature>
<dbReference type="Proteomes" id="UP000252884">
    <property type="component" value="Unassembled WGS sequence"/>
</dbReference>
<name>A0A368Y0P9_9BURK</name>